<proteinExistence type="predicted"/>
<dbReference type="EMBL" id="OX451740">
    <property type="protein sequence ID" value="CAI8615652.1"/>
    <property type="molecule type" value="Genomic_DNA"/>
</dbReference>
<reference evidence="2 3" key="1">
    <citation type="submission" date="2023-01" db="EMBL/GenBank/DDBJ databases">
        <authorList>
            <person name="Kreplak J."/>
        </authorList>
    </citation>
    <scope>NUCLEOTIDE SEQUENCE [LARGE SCALE GENOMIC DNA]</scope>
</reference>
<dbReference type="AlphaFoldDB" id="A0AAV1AZV9"/>
<dbReference type="Proteomes" id="UP001157006">
    <property type="component" value="Chromosome 5"/>
</dbReference>
<accession>A0AAV1AZV9</accession>
<evidence type="ECO:0000313" key="2">
    <source>
        <dbReference type="EMBL" id="CAI8615652.1"/>
    </source>
</evidence>
<evidence type="ECO:0000256" key="1">
    <source>
        <dbReference type="SAM" id="Phobius"/>
    </source>
</evidence>
<gene>
    <name evidence="2" type="ORF">VFH_V189760</name>
</gene>
<keyword evidence="3" id="KW-1185">Reference proteome</keyword>
<keyword evidence="1" id="KW-1133">Transmembrane helix</keyword>
<sequence>MVVTSISFESTFLSTHLPFHVLTITKLLTGISLSSPLPTIKFYFLLLRPLPEPPPPRNDKFVMSFMHILNETTMDPSLSLVDAHTTLFSKISCPPSKPPWLYSMKILTQMFNFNFLIFVLCFCVLVVKDALLVFDKMPQKSYVSCSMVMCVYWHFIEIEEVY</sequence>
<evidence type="ECO:0000313" key="3">
    <source>
        <dbReference type="Proteomes" id="UP001157006"/>
    </source>
</evidence>
<organism evidence="2 3">
    <name type="scientific">Vicia faba</name>
    <name type="common">Broad bean</name>
    <name type="synonym">Faba vulgaris</name>
    <dbReference type="NCBI Taxonomy" id="3906"/>
    <lineage>
        <taxon>Eukaryota</taxon>
        <taxon>Viridiplantae</taxon>
        <taxon>Streptophyta</taxon>
        <taxon>Embryophyta</taxon>
        <taxon>Tracheophyta</taxon>
        <taxon>Spermatophyta</taxon>
        <taxon>Magnoliopsida</taxon>
        <taxon>eudicotyledons</taxon>
        <taxon>Gunneridae</taxon>
        <taxon>Pentapetalae</taxon>
        <taxon>rosids</taxon>
        <taxon>fabids</taxon>
        <taxon>Fabales</taxon>
        <taxon>Fabaceae</taxon>
        <taxon>Papilionoideae</taxon>
        <taxon>50 kb inversion clade</taxon>
        <taxon>NPAAA clade</taxon>
        <taxon>Hologalegina</taxon>
        <taxon>IRL clade</taxon>
        <taxon>Fabeae</taxon>
        <taxon>Vicia</taxon>
    </lineage>
</organism>
<feature type="transmembrane region" description="Helical" evidence="1">
    <location>
        <begin position="106"/>
        <end position="127"/>
    </location>
</feature>
<keyword evidence="1" id="KW-0812">Transmembrane</keyword>
<name>A0AAV1AZV9_VICFA</name>
<evidence type="ECO:0008006" key="4">
    <source>
        <dbReference type="Google" id="ProtNLM"/>
    </source>
</evidence>
<keyword evidence="1" id="KW-0472">Membrane</keyword>
<protein>
    <recommendedName>
        <fullName evidence="4">Transmembrane protein</fullName>
    </recommendedName>
</protein>